<dbReference type="Proteomes" id="UP000235786">
    <property type="component" value="Unassembled WGS sequence"/>
</dbReference>
<evidence type="ECO:0000256" key="1">
    <source>
        <dbReference type="SAM" id="MobiDB-lite"/>
    </source>
</evidence>
<sequence length="152" mass="16963">MDATTTTNPASIPYTDPRDQASESLDVDENGREARSFTTTEPMPNDMPLFEDGLIPSEYQQSSAFEPTIAAVLPNAQSAVESSSLSDNLLSILQRPAFLESPAPRWTSPPQWLQFQRLRSFDEGLMVNENQQPQDFAQPHPGFTTSMHVEEF</sequence>
<accession>A0A2J6QTE6</accession>
<dbReference type="OrthoDB" id="10507148at2759"/>
<dbReference type="EMBL" id="KZ613973">
    <property type="protein sequence ID" value="PMD29531.1"/>
    <property type="molecule type" value="Genomic_DNA"/>
</dbReference>
<protein>
    <submittedName>
        <fullName evidence="2">Uncharacterized protein</fullName>
    </submittedName>
</protein>
<keyword evidence="3" id="KW-1185">Reference proteome</keyword>
<feature type="compositionally biased region" description="Polar residues" evidence="1">
    <location>
        <begin position="1"/>
        <end position="10"/>
    </location>
</feature>
<reference evidence="2 3" key="1">
    <citation type="submission" date="2016-04" db="EMBL/GenBank/DDBJ databases">
        <title>A degradative enzymes factory behind the ericoid mycorrhizal symbiosis.</title>
        <authorList>
            <consortium name="DOE Joint Genome Institute"/>
            <person name="Martino E."/>
            <person name="Morin E."/>
            <person name="Grelet G."/>
            <person name="Kuo A."/>
            <person name="Kohler A."/>
            <person name="Daghino S."/>
            <person name="Barry K."/>
            <person name="Choi C."/>
            <person name="Cichocki N."/>
            <person name="Clum A."/>
            <person name="Copeland A."/>
            <person name="Hainaut M."/>
            <person name="Haridas S."/>
            <person name="Labutti K."/>
            <person name="Lindquist E."/>
            <person name="Lipzen A."/>
            <person name="Khouja H.-R."/>
            <person name="Murat C."/>
            <person name="Ohm R."/>
            <person name="Olson A."/>
            <person name="Spatafora J."/>
            <person name="Veneault-Fourrey C."/>
            <person name="Henrissat B."/>
            <person name="Grigoriev I."/>
            <person name="Martin F."/>
            <person name="Perotto S."/>
        </authorList>
    </citation>
    <scope>NUCLEOTIDE SEQUENCE [LARGE SCALE GENOMIC DNA]</scope>
    <source>
        <strain evidence="2 3">F</strain>
    </source>
</reference>
<organism evidence="2 3">
    <name type="scientific">Hyaloscypha variabilis (strain UAMH 11265 / GT02V1 / F)</name>
    <name type="common">Meliniomyces variabilis</name>
    <dbReference type="NCBI Taxonomy" id="1149755"/>
    <lineage>
        <taxon>Eukaryota</taxon>
        <taxon>Fungi</taxon>
        <taxon>Dikarya</taxon>
        <taxon>Ascomycota</taxon>
        <taxon>Pezizomycotina</taxon>
        <taxon>Leotiomycetes</taxon>
        <taxon>Helotiales</taxon>
        <taxon>Hyaloscyphaceae</taxon>
        <taxon>Hyaloscypha</taxon>
        <taxon>Hyaloscypha variabilis</taxon>
    </lineage>
</organism>
<dbReference type="AlphaFoldDB" id="A0A2J6QTE6"/>
<proteinExistence type="predicted"/>
<evidence type="ECO:0000313" key="3">
    <source>
        <dbReference type="Proteomes" id="UP000235786"/>
    </source>
</evidence>
<name>A0A2J6QTE6_HYAVF</name>
<gene>
    <name evidence="2" type="ORF">L207DRAFT_236784</name>
</gene>
<feature type="region of interest" description="Disordered" evidence="1">
    <location>
        <begin position="1"/>
        <end position="48"/>
    </location>
</feature>
<evidence type="ECO:0000313" key="2">
    <source>
        <dbReference type="EMBL" id="PMD29531.1"/>
    </source>
</evidence>